<organism evidence="3 4">
    <name type="scientific">Lineolata rhizophorae</name>
    <dbReference type="NCBI Taxonomy" id="578093"/>
    <lineage>
        <taxon>Eukaryota</taxon>
        <taxon>Fungi</taxon>
        <taxon>Dikarya</taxon>
        <taxon>Ascomycota</taxon>
        <taxon>Pezizomycotina</taxon>
        <taxon>Dothideomycetes</taxon>
        <taxon>Dothideomycetes incertae sedis</taxon>
        <taxon>Lineolatales</taxon>
        <taxon>Lineolataceae</taxon>
        <taxon>Lineolata</taxon>
    </lineage>
</organism>
<feature type="transmembrane region" description="Helical" evidence="2">
    <location>
        <begin position="12"/>
        <end position="28"/>
    </location>
</feature>
<protein>
    <submittedName>
        <fullName evidence="3">Uncharacterized protein</fullName>
    </submittedName>
</protein>
<dbReference type="PROSITE" id="PS51257">
    <property type="entry name" value="PROKAR_LIPOPROTEIN"/>
    <property type="match status" value="1"/>
</dbReference>
<reference evidence="3" key="1">
    <citation type="journal article" date="2020" name="Stud. Mycol.">
        <title>101 Dothideomycetes genomes: a test case for predicting lifestyles and emergence of pathogens.</title>
        <authorList>
            <person name="Haridas S."/>
            <person name="Albert R."/>
            <person name="Binder M."/>
            <person name="Bloem J."/>
            <person name="Labutti K."/>
            <person name="Salamov A."/>
            <person name="Andreopoulos B."/>
            <person name="Baker S."/>
            <person name="Barry K."/>
            <person name="Bills G."/>
            <person name="Bluhm B."/>
            <person name="Cannon C."/>
            <person name="Castanera R."/>
            <person name="Culley D."/>
            <person name="Daum C."/>
            <person name="Ezra D."/>
            <person name="Gonzalez J."/>
            <person name="Henrissat B."/>
            <person name="Kuo A."/>
            <person name="Liang C."/>
            <person name="Lipzen A."/>
            <person name="Lutzoni F."/>
            <person name="Magnuson J."/>
            <person name="Mondo S."/>
            <person name="Nolan M."/>
            <person name="Ohm R."/>
            <person name="Pangilinan J."/>
            <person name="Park H.-J."/>
            <person name="Ramirez L."/>
            <person name="Alfaro M."/>
            <person name="Sun H."/>
            <person name="Tritt A."/>
            <person name="Yoshinaga Y."/>
            <person name="Zwiers L.-H."/>
            <person name="Turgeon B."/>
            <person name="Goodwin S."/>
            <person name="Spatafora J."/>
            <person name="Crous P."/>
            <person name="Grigoriev I."/>
        </authorList>
    </citation>
    <scope>NUCLEOTIDE SEQUENCE</scope>
    <source>
        <strain evidence="3">ATCC 16933</strain>
    </source>
</reference>
<evidence type="ECO:0000256" key="1">
    <source>
        <dbReference type="SAM" id="MobiDB-lite"/>
    </source>
</evidence>
<sequence length="152" mass="16675">MGRSFSSPSTSAHTLVGCLMVMYTYFLYSHVPTIHERVAKGKEKTRLSNNVFWCPPNETSFASRRDATAAIATTKRFDGARARVGHTSFQTRVSRRVFRVQYSHAFVISVMRFTATGAAAAAAVAEAGREETTTRDPIAQETVAPDAQIAAR</sequence>
<proteinExistence type="predicted"/>
<keyword evidence="2" id="KW-0472">Membrane</keyword>
<gene>
    <name evidence="3" type="ORF">BDY21DRAFT_333689</name>
</gene>
<evidence type="ECO:0000256" key="2">
    <source>
        <dbReference type="SAM" id="Phobius"/>
    </source>
</evidence>
<name>A0A6A6PAH0_9PEZI</name>
<dbReference type="Proteomes" id="UP000799766">
    <property type="component" value="Unassembled WGS sequence"/>
</dbReference>
<keyword evidence="4" id="KW-1185">Reference proteome</keyword>
<dbReference type="AlphaFoldDB" id="A0A6A6PAH0"/>
<dbReference type="EMBL" id="MU001672">
    <property type="protein sequence ID" value="KAF2460878.1"/>
    <property type="molecule type" value="Genomic_DNA"/>
</dbReference>
<evidence type="ECO:0000313" key="3">
    <source>
        <dbReference type="EMBL" id="KAF2460878.1"/>
    </source>
</evidence>
<keyword evidence="2" id="KW-0812">Transmembrane</keyword>
<feature type="region of interest" description="Disordered" evidence="1">
    <location>
        <begin position="128"/>
        <end position="152"/>
    </location>
</feature>
<evidence type="ECO:0000313" key="4">
    <source>
        <dbReference type="Proteomes" id="UP000799766"/>
    </source>
</evidence>
<keyword evidence="2" id="KW-1133">Transmembrane helix</keyword>
<accession>A0A6A6PAH0</accession>